<dbReference type="EMBL" id="KR560069">
    <property type="protein sequence ID" value="AKO61628.1"/>
    <property type="molecule type" value="Genomic_DNA"/>
</dbReference>
<evidence type="ECO:0000313" key="1">
    <source>
        <dbReference type="EMBL" id="AKO61628.1"/>
    </source>
</evidence>
<reference evidence="1 2" key="1">
    <citation type="submission" date="2015-05" db="EMBL/GenBank/DDBJ databases">
        <authorList>
            <person name="Liu X."/>
            <person name="Tong Y."/>
            <person name="Huang Y."/>
            <person name="Fan H."/>
            <person name="An X."/>
            <person name="Mi Z."/>
            <person name="Zhang Z."/>
        </authorList>
    </citation>
    <scope>NUCLEOTIDE SEQUENCE [LARGE SCALE GENOMIC DNA]</scope>
</reference>
<dbReference type="KEGG" id="vg:65066737"/>
<dbReference type="Proteomes" id="UP000224291">
    <property type="component" value="Segment"/>
</dbReference>
<protein>
    <submittedName>
        <fullName evidence="1">Uncharacterized protein</fullName>
    </submittedName>
</protein>
<evidence type="ECO:0000313" key="2">
    <source>
        <dbReference type="Proteomes" id="UP000224291"/>
    </source>
</evidence>
<name>A0A0H4J2J8_9CAUD</name>
<organism evidence="1 2">
    <name type="scientific">Stenotrophomonas phage IME-SM1</name>
    <dbReference type="NCBI Taxonomy" id="1654717"/>
    <lineage>
        <taxon>Viruses</taxon>
        <taxon>Duplodnaviria</taxon>
        <taxon>Heunggongvirae</taxon>
        <taxon>Uroviricota</taxon>
        <taxon>Caudoviricetes</taxon>
        <taxon>Menderavirus</taxon>
        <taxon>Menderavirus IMESM1</taxon>
    </lineage>
</organism>
<keyword evidence="2" id="KW-1185">Reference proteome</keyword>
<sequence>MTDKMRFKMSNPQAFLLYDLEDAVDIAFGLSVEYGDYTHREIVDLFTSMEIGETLIDEDGDEWVRVEDAE</sequence>
<dbReference type="RefSeq" id="YP_010077821.1">
    <property type="nucleotide sequence ID" value="NC_054952.1"/>
</dbReference>
<accession>A0A0H4J2J8</accession>
<proteinExistence type="predicted"/>
<dbReference type="GeneID" id="65066737"/>